<evidence type="ECO:0000313" key="4">
    <source>
        <dbReference type="Proteomes" id="UP000650467"/>
    </source>
</evidence>
<name>A0A835VR63_CHLIN</name>
<keyword evidence="4" id="KW-1185">Reference proteome</keyword>
<feature type="region of interest" description="Disordered" evidence="1">
    <location>
        <begin position="200"/>
        <end position="263"/>
    </location>
</feature>
<sequence>MKWLHARLPAQWMDSPPGKQVSWAVDKARSVALYLAQLCFLVLLASGAAVSWLLGGGDRRDDADGGVQADTTDTQKRVESTKTAKASAASDDVSTPRMRLLGVCDSSNGPSGTTAEIRSGTTVAGEWPVDSLTQERPVRPQPTSSVYQRAATSLSRAASPPPLAAPATAAPALDAAEVLLLGLGLDAVVAAECGGELQRRQPQATLVPDVSPASPPATHAANTLGPTPSTPPPPHPRPAASAARTEDPATEEEEAAAAAADAERVAHGCDSAAGMHVARNLETALLTAADETAGVDADTADADTADAGADATNAASSVQEVAGTHGSGELTPAPHQPGKLRGEGQQQSEDRAEQRAGSGSEAHGAEADMAVAVPHADKQSAAVAQQPGAPAAAAGSGGGAAAKRQSSAGSRAVGGNAGKAPGAAAHGSRDAPQAGPAAATATASAAPKGSKDALLRQQSGPKRAGGSAGGAALSAAKAAPAGAAGAVVTPIKRTSSGGSRHTATTVTTTAAASHQASSNHKEEQASPAHAGELPAAAAVSVTQGTGAAPQAPADASTATRNVPHYLLPTAASMSRRTSQGLGSPPADGGSHSAATGALPVKGRSIQLPAAHHEEGAPVSPGSGAAAALGGGLRSLGTAGRTASLRRVSHPTGTAPQAPGRSVSSTGGTAPSVGSALGGGTSAGGLGGDGAQAVEGIGAVAQ</sequence>
<protein>
    <submittedName>
        <fullName evidence="3">Uncharacterized protein</fullName>
    </submittedName>
</protein>
<feature type="compositionally biased region" description="Polar residues" evidence="1">
    <location>
        <begin position="492"/>
        <end position="501"/>
    </location>
</feature>
<feature type="compositionally biased region" description="Low complexity" evidence="1">
    <location>
        <begin position="149"/>
        <end position="158"/>
    </location>
</feature>
<keyword evidence="2" id="KW-1133">Transmembrane helix</keyword>
<dbReference type="Proteomes" id="UP000650467">
    <property type="component" value="Unassembled WGS sequence"/>
</dbReference>
<dbReference type="AlphaFoldDB" id="A0A835VR63"/>
<evidence type="ECO:0000256" key="2">
    <source>
        <dbReference type="SAM" id="Phobius"/>
    </source>
</evidence>
<feature type="compositionally biased region" description="Low complexity" evidence="1">
    <location>
        <begin position="460"/>
        <end position="469"/>
    </location>
</feature>
<dbReference type="EMBL" id="JAEHOC010000093">
    <property type="protein sequence ID" value="KAG2422818.1"/>
    <property type="molecule type" value="Genomic_DNA"/>
</dbReference>
<feature type="region of interest" description="Disordered" evidence="1">
    <location>
        <begin position="492"/>
        <end position="561"/>
    </location>
</feature>
<keyword evidence="2" id="KW-0812">Transmembrane</keyword>
<feature type="compositionally biased region" description="Low complexity" evidence="1">
    <location>
        <begin position="401"/>
        <end position="426"/>
    </location>
</feature>
<feature type="compositionally biased region" description="Polar residues" evidence="1">
    <location>
        <begin position="105"/>
        <end position="122"/>
    </location>
</feature>
<feature type="compositionally biased region" description="Basic and acidic residues" evidence="1">
    <location>
        <begin position="73"/>
        <end position="82"/>
    </location>
</feature>
<feature type="compositionally biased region" description="Low complexity" evidence="1">
    <location>
        <begin position="83"/>
        <end position="95"/>
    </location>
</feature>
<feature type="compositionally biased region" description="Low complexity" evidence="1">
    <location>
        <begin position="502"/>
        <end position="512"/>
    </location>
</feature>
<organism evidence="3 4">
    <name type="scientific">Chlamydomonas incerta</name>
    <dbReference type="NCBI Taxonomy" id="51695"/>
    <lineage>
        <taxon>Eukaryota</taxon>
        <taxon>Viridiplantae</taxon>
        <taxon>Chlorophyta</taxon>
        <taxon>core chlorophytes</taxon>
        <taxon>Chlorophyceae</taxon>
        <taxon>CS clade</taxon>
        <taxon>Chlamydomonadales</taxon>
        <taxon>Chlamydomonadaceae</taxon>
        <taxon>Chlamydomonas</taxon>
    </lineage>
</organism>
<proteinExistence type="predicted"/>
<feature type="compositionally biased region" description="Low complexity" evidence="1">
    <location>
        <begin position="379"/>
        <end position="394"/>
    </location>
</feature>
<evidence type="ECO:0000256" key="1">
    <source>
        <dbReference type="SAM" id="MobiDB-lite"/>
    </source>
</evidence>
<feature type="compositionally biased region" description="Gly residues" evidence="1">
    <location>
        <begin position="675"/>
        <end position="689"/>
    </location>
</feature>
<reference evidence="3" key="1">
    <citation type="journal article" date="2020" name="bioRxiv">
        <title>Comparative genomics of Chlamydomonas.</title>
        <authorList>
            <person name="Craig R.J."/>
            <person name="Hasan A.R."/>
            <person name="Ness R.W."/>
            <person name="Keightley P.D."/>
        </authorList>
    </citation>
    <scope>NUCLEOTIDE SEQUENCE</scope>
    <source>
        <strain evidence="3">SAG 7.73</strain>
    </source>
</reference>
<feature type="region of interest" description="Disordered" evidence="1">
    <location>
        <begin position="612"/>
        <end position="701"/>
    </location>
</feature>
<gene>
    <name evidence="3" type="ORF">HXX76_015762</name>
</gene>
<evidence type="ECO:0000313" key="3">
    <source>
        <dbReference type="EMBL" id="KAG2422818.1"/>
    </source>
</evidence>
<feature type="transmembrane region" description="Helical" evidence="2">
    <location>
        <begin position="31"/>
        <end position="54"/>
    </location>
</feature>
<dbReference type="OrthoDB" id="10683429at2759"/>
<feature type="region of interest" description="Disordered" evidence="1">
    <location>
        <begin position="59"/>
        <end position="166"/>
    </location>
</feature>
<feature type="compositionally biased region" description="Low complexity" evidence="1">
    <location>
        <begin position="525"/>
        <end position="559"/>
    </location>
</feature>
<feature type="compositionally biased region" description="Low complexity" evidence="1">
    <location>
        <begin position="434"/>
        <end position="448"/>
    </location>
</feature>
<accession>A0A835VR63</accession>
<comment type="caution">
    <text evidence="3">The sequence shown here is derived from an EMBL/GenBank/DDBJ whole genome shotgun (WGS) entry which is preliminary data.</text>
</comment>
<feature type="region of interest" description="Disordered" evidence="1">
    <location>
        <begin position="573"/>
        <end position="596"/>
    </location>
</feature>
<feature type="compositionally biased region" description="Pro residues" evidence="1">
    <location>
        <begin position="228"/>
        <end position="237"/>
    </location>
</feature>
<feature type="region of interest" description="Disordered" evidence="1">
    <location>
        <begin position="309"/>
        <end position="469"/>
    </location>
</feature>
<keyword evidence="2" id="KW-0472">Membrane</keyword>